<organism evidence="2 3">
    <name type="scientific">Toxocara canis</name>
    <name type="common">Canine roundworm</name>
    <dbReference type="NCBI Taxonomy" id="6265"/>
    <lineage>
        <taxon>Eukaryota</taxon>
        <taxon>Metazoa</taxon>
        <taxon>Ecdysozoa</taxon>
        <taxon>Nematoda</taxon>
        <taxon>Chromadorea</taxon>
        <taxon>Rhabditida</taxon>
        <taxon>Spirurina</taxon>
        <taxon>Ascaridomorpha</taxon>
        <taxon>Ascaridoidea</taxon>
        <taxon>Toxocaridae</taxon>
        <taxon>Toxocara</taxon>
    </lineage>
</organism>
<evidence type="ECO:0008006" key="4">
    <source>
        <dbReference type="Google" id="ProtNLM"/>
    </source>
</evidence>
<protein>
    <recommendedName>
        <fullName evidence="4">Serpentine receptor class alpha/beta-14</fullName>
    </recommendedName>
</protein>
<feature type="transmembrane region" description="Helical" evidence="1">
    <location>
        <begin position="159"/>
        <end position="180"/>
    </location>
</feature>
<accession>A0A0B2V471</accession>
<gene>
    <name evidence="2" type="ORF">Tcan_14680</name>
</gene>
<proteinExistence type="predicted"/>
<keyword evidence="1" id="KW-0472">Membrane</keyword>
<reference evidence="2 3" key="1">
    <citation type="submission" date="2014-11" db="EMBL/GenBank/DDBJ databases">
        <title>Genetic blueprint of the zoonotic pathogen Toxocara canis.</title>
        <authorList>
            <person name="Zhu X.-Q."/>
            <person name="Korhonen P.K."/>
            <person name="Cai H."/>
            <person name="Young N.D."/>
            <person name="Nejsum P."/>
            <person name="von Samson-Himmelstjerna G."/>
            <person name="Boag P.R."/>
            <person name="Tan P."/>
            <person name="Li Q."/>
            <person name="Min J."/>
            <person name="Yang Y."/>
            <person name="Wang X."/>
            <person name="Fang X."/>
            <person name="Hall R.S."/>
            <person name="Hofmann A."/>
            <person name="Sternberg P.W."/>
            <person name="Jex A.R."/>
            <person name="Gasser R.B."/>
        </authorList>
    </citation>
    <scope>NUCLEOTIDE SEQUENCE [LARGE SCALE GENOMIC DNA]</scope>
    <source>
        <strain evidence="2">PN_DK_2014</strain>
    </source>
</reference>
<comment type="caution">
    <text evidence="2">The sequence shown here is derived from an EMBL/GenBank/DDBJ whole genome shotgun (WGS) entry which is preliminary data.</text>
</comment>
<name>A0A0B2V471_TOXCA</name>
<feature type="transmembrane region" description="Helical" evidence="1">
    <location>
        <begin position="102"/>
        <end position="120"/>
    </location>
</feature>
<keyword evidence="1" id="KW-1133">Transmembrane helix</keyword>
<dbReference type="AlphaFoldDB" id="A0A0B2V471"/>
<evidence type="ECO:0000313" key="2">
    <source>
        <dbReference type="EMBL" id="KHN76269.1"/>
    </source>
</evidence>
<evidence type="ECO:0000256" key="1">
    <source>
        <dbReference type="SAM" id="Phobius"/>
    </source>
</evidence>
<keyword evidence="3" id="KW-1185">Reference proteome</keyword>
<feature type="transmembrane region" description="Helical" evidence="1">
    <location>
        <begin position="59"/>
        <end position="81"/>
    </location>
</feature>
<evidence type="ECO:0000313" key="3">
    <source>
        <dbReference type="Proteomes" id="UP000031036"/>
    </source>
</evidence>
<sequence>MAVLLVTSLKSINLIHLLNTFNVLVAAGELYLIGSIYDFIVMNRMFFALPDKRILIDPYWSLCQHLTALYLFILAFSSILLSVNTQQQCKQNSFNAFNKRTLFKAAHYVLQFIAIVMSIFSCDASMKMSFDVARFAFDADPPEFQRACYWYLVRLRASAMLYGVSAIMDATICVVTCLLGKYPRYNSSTQYHSTSC</sequence>
<dbReference type="EMBL" id="JPKZ01002554">
    <property type="protein sequence ID" value="KHN76269.1"/>
    <property type="molecule type" value="Genomic_DNA"/>
</dbReference>
<dbReference type="OMA" id="NCKYRTF"/>
<dbReference type="OrthoDB" id="5867138at2759"/>
<dbReference type="Proteomes" id="UP000031036">
    <property type="component" value="Unassembled WGS sequence"/>
</dbReference>
<feature type="transmembrane region" description="Helical" evidence="1">
    <location>
        <begin position="21"/>
        <end position="39"/>
    </location>
</feature>
<keyword evidence="1" id="KW-0812">Transmembrane</keyword>